<feature type="compositionally biased region" description="Acidic residues" evidence="1">
    <location>
        <begin position="15"/>
        <end position="38"/>
    </location>
</feature>
<dbReference type="OMA" id="CIESTEG"/>
<name>A0A284SC55_ARMOS</name>
<proteinExistence type="predicted"/>
<dbReference type="STRING" id="47428.A0A284SC55"/>
<organism evidence="2 3">
    <name type="scientific">Armillaria ostoyae</name>
    <name type="common">Armillaria root rot fungus</name>
    <dbReference type="NCBI Taxonomy" id="47428"/>
    <lineage>
        <taxon>Eukaryota</taxon>
        <taxon>Fungi</taxon>
        <taxon>Dikarya</taxon>
        <taxon>Basidiomycota</taxon>
        <taxon>Agaricomycotina</taxon>
        <taxon>Agaricomycetes</taxon>
        <taxon>Agaricomycetidae</taxon>
        <taxon>Agaricales</taxon>
        <taxon>Marasmiineae</taxon>
        <taxon>Physalacriaceae</taxon>
        <taxon>Armillaria</taxon>
    </lineage>
</organism>
<feature type="region of interest" description="Disordered" evidence="1">
    <location>
        <begin position="15"/>
        <end position="44"/>
    </location>
</feature>
<feature type="region of interest" description="Disordered" evidence="1">
    <location>
        <begin position="630"/>
        <end position="680"/>
    </location>
</feature>
<sequence>MPLNQYWNPFVDVEAAEDSETETENEQDDCIESTEGDDTQTARHENRAQTIADESQEITQYVTEVIKRAKKRRRVEFKSTSASSSLVQASSGSGFVWRVRCKRGSQDKLVTRLMRADTLKDVLVHAFAIATAHNWVYLQCHSLSPPLRIFLAASTAVVKAQGKPIFEEIPVEEQAAILNMRGGQTIDVHDWIIITKGIYRRDLGCVSACHDWGLDVLVIPRLFSAEGRGRKKRAQTFQELLVPGRAPQRFGTSQQIHSITKPSPNSKPEVDRGLVVLECEHDGVRRATTASLKILALFHQSAHPIILEAEHRVPCPAEWHFQMGEPVVMSGGPQRDRVGTISQIHEHGLEISLNDGSGTHHCPFLWAEKVFATGDYVRCMDNDREGFVQTVDAFQLSILQQHEDGRLDECSCAKNSVIKVLAPTRDMALHDNHWLGARVTVTDPASPLYGQEGIVKRVVKNSSGSLAATVIGHEEDPFLPSTEHVIDPYSSETHLNFEHYGLRAGQSHSDDTPPLHSTSGKTPWIGVEVVVCGQHHPLRTKIGTVRDVICGQSTESGLSVIIILNNFDPATTNKEYVVDYSNLLEVTSGLPLRLFQPLTASQTEFMPRGSFIKSERERKLAIVGQAVTKQPLIQERAGTPPPTDTAWDPRSKTPPPPPFASGTSPPLSPSRNYEHQGHWMTDPRLVDRELRVRVGVKTKAMVLQQRSDGCGVQAYTRKGKKKLEPVEPGMVQAMHPATPRNYERWIVIKGEHTGKYVRSIRYDKAENPKMPLWWTVAVVEPVEGDVNKMVGEELHLDSDALCLEDEGDTSKRTNMQFSRNLREEGGH</sequence>
<dbReference type="EMBL" id="FUEG01000064">
    <property type="protein sequence ID" value="SJL18592.1"/>
    <property type="molecule type" value="Genomic_DNA"/>
</dbReference>
<dbReference type="OrthoDB" id="3011963at2759"/>
<feature type="region of interest" description="Disordered" evidence="1">
    <location>
        <begin position="807"/>
        <end position="827"/>
    </location>
</feature>
<evidence type="ECO:0000313" key="3">
    <source>
        <dbReference type="Proteomes" id="UP000219338"/>
    </source>
</evidence>
<evidence type="ECO:0000313" key="2">
    <source>
        <dbReference type="EMBL" id="SJL18592.1"/>
    </source>
</evidence>
<evidence type="ECO:0000256" key="1">
    <source>
        <dbReference type="SAM" id="MobiDB-lite"/>
    </source>
</evidence>
<dbReference type="Proteomes" id="UP000219338">
    <property type="component" value="Unassembled WGS sequence"/>
</dbReference>
<reference evidence="3" key="1">
    <citation type="journal article" date="2017" name="Nat. Ecol. Evol.">
        <title>Genome expansion and lineage-specific genetic innovations in the forest pathogenic fungi Armillaria.</title>
        <authorList>
            <person name="Sipos G."/>
            <person name="Prasanna A.N."/>
            <person name="Walter M.C."/>
            <person name="O'Connor E."/>
            <person name="Balint B."/>
            <person name="Krizsan K."/>
            <person name="Kiss B."/>
            <person name="Hess J."/>
            <person name="Varga T."/>
            <person name="Slot J."/>
            <person name="Riley R."/>
            <person name="Boka B."/>
            <person name="Rigling D."/>
            <person name="Barry K."/>
            <person name="Lee J."/>
            <person name="Mihaltcheva S."/>
            <person name="LaButti K."/>
            <person name="Lipzen A."/>
            <person name="Waldron R."/>
            <person name="Moloney N.M."/>
            <person name="Sperisen C."/>
            <person name="Kredics L."/>
            <person name="Vagvoelgyi C."/>
            <person name="Patrignani A."/>
            <person name="Fitzpatrick D."/>
            <person name="Nagy I."/>
            <person name="Doyle S."/>
            <person name="Anderson J.B."/>
            <person name="Grigoriev I.V."/>
            <person name="Gueldener U."/>
            <person name="Muensterkoetter M."/>
            <person name="Nagy L.G."/>
        </authorList>
    </citation>
    <scope>NUCLEOTIDE SEQUENCE [LARGE SCALE GENOMIC DNA]</scope>
    <source>
        <strain evidence="3">C18/9</strain>
    </source>
</reference>
<dbReference type="AlphaFoldDB" id="A0A284SC55"/>
<protein>
    <recommendedName>
        <fullName evidence="4">Chromatin elongation factor spt5</fullName>
    </recommendedName>
</protein>
<accession>A0A284SC55</accession>
<keyword evidence="3" id="KW-1185">Reference proteome</keyword>
<evidence type="ECO:0008006" key="4">
    <source>
        <dbReference type="Google" id="ProtNLM"/>
    </source>
</evidence>
<gene>
    <name evidence="2" type="ORF">ARMOST_22189</name>
</gene>